<dbReference type="RefSeq" id="WP_160633608.1">
    <property type="nucleotide sequence ID" value="NZ_WWNE01000008.1"/>
</dbReference>
<evidence type="ECO:0000256" key="1">
    <source>
        <dbReference type="ARBA" id="ARBA00022679"/>
    </source>
</evidence>
<reference evidence="3 4" key="1">
    <citation type="submission" date="2019-12" db="EMBL/GenBank/DDBJ databases">
        <authorList>
            <person name="Zhao J."/>
        </authorList>
    </citation>
    <scope>NUCLEOTIDE SEQUENCE [LARGE SCALE GENOMIC DNA]</scope>
    <source>
        <strain evidence="3 4">S-15</strain>
    </source>
</reference>
<organism evidence="3 4">
    <name type="scientific">Acidiluteibacter ferrifornacis</name>
    <dbReference type="NCBI Taxonomy" id="2692424"/>
    <lineage>
        <taxon>Bacteria</taxon>
        <taxon>Pseudomonadati</taxon>
        <taxon>Bacteroidota</taxon>
        <taxon>Flavobacteriia</taxon>
        <taxon>Flavobacteriales</taxon>
        <taxon>Cryomorphaceae</taxon>
        <taxon>Acidiluteibacter</taxon>
    </lineage>
</organism>
<dbReference type="AlphaFoldDB" id="A0A6N9NQH4"/>
<dbReference type="Proteomes" id="UP000470771">
    <property type="component" value="Unassembled WGS sequence"/>
</dbReference>
<dbReference type="InterPro" id="IPR001296">
    <property type="entry name" value="Glyco_trans_1"/>
</dbReference>
<dbReference type="EMBL" id="WWNE01000008">
    <property type="protein sequence ID" value="NBG66655.1"/>
    <property type="molecule type" value="Genomic_DNA"/>
</dbReference>
<accession>A0A6N9NQH4</accession>
<comment type="caution">
    <text evidence="3">The sequence shown here is derived from an EMBL/GenBank/DDBJ whole genome shotgun (WGS) entry which is preliminary data.</text>
</comment>
<proteinExistence type="predicted"/>
<dbReference type="PANTHER" id="PTHR46401">
    <property type="entry name" value="GLYCOSYLTRANSFERASE WBBK-RELATED"/>
    <property type="match status" value="1"/>
</dbReference>
<gene>
    <name evidence="3" type="ORF">GQN54_11065</name>
</gene>
<sequence length="320" mass="36846">MLIFRKKLVSFNSIENVFNTLLPYLEQQEVELPYHSVGLLPRLKNIAFVAQFQKHLKHITGHDHYLLWWPFKRTVLTIHDIEALKRKSGFKKWIFQKLWFDWPIANATVITTISEFSRQEILTLKNYKTPIEVIYNPLTLPMDFNPKPFNTHCPQILHLGVKKNKNLVRLIAALNGISCRLIIIGKPTSDLKKLLQEHQVDCVFKTGLNNEEIISEYQSCDLVAFVSTYEGFGLPIIEAQAVGRPVITSNVASMPEVAGDGGALLVDPFDETAIREGIIRLIDDDKLRDRLIINGLDNVRRFRPEKIAAQYRLLYKTIDR</sequence>
<protein>
    <submittedName>
        <fullName evidence="3">Glycosyltransferase</fullName>
    </submittedName>
</protein>
<dbReference type="Gene3D" id="3.40.50.2000">
    <property type="entry name" value="Glycogen Phosphorylase B"/>
    <property type="match status" value="2"/>
</dbReference>
<name>A0A6N9NQH4_9FLAO</name>
<feature type="domain" description="Glycosyl transferase family 1" evidence="2">
    <location>
        <begin position="162"/>
        <end position="295"/>
    </location>
</feature>
<dbReference type="SUPFAM" id="SSF53756">
    <property type="entry name" value="UDP-Glycosyltransferase/glycogen phosphorylase"/>
    <property type="match status" value="1"/>
</dbReference>
<dbReference type="CDD" id="cd03809">
    <property type="entry name" value="GT4_MtfB-like"/>
    <property type="match status" value="1"/>
</dbReference>
<evidence type="ECO:0000313" key="3">
    <source>
        <dbReference type="EMBL" id="NBG66655.1"/>
    </source>
</evidence>
<evidence type="ECO:0000313" key="4">
    <source>
        <dbReference type="Proteomes" id="UP000470771"/>
    </source>
</evidence>
<dbReference type="GO" id="GO:0016757">
    <property type="term" value="F:glycosyltransferase activity"/>
    <property type="evidence" value="ECO:0007669"/>
    <property type="project" value="InterPro"/>
</dbReference>
<keyword evidence="4" id="KW-1185">Reference proteome</keyword>
<dbReference type="GO" id="GO:0009103">
    <property type="term" value="P:lipopolysaccharide biosynthetic process"/>
    <property type="evidence" value="ECO:0007669"/>
    <property type="project" value="TreeGrafter"/>
</dbReference>
<evidence type="ECO:0000259" key="2">
    <source>
        <dbReference type="Pfam" id="PF00534"/>
    </source>
</evidence>
<dbReference type="PANTHER" id="PTHR46401:SF2">
    <property type="entry name" value="GLYCOSYLTRANSFERASE WBBK-RELATED"/>
    <property type="match status" value="1"/>
</dbReference>
<dbReference type="Pfam" id="PF00534">
    <property type="entry name" value="Glycos_transf_1"/>
    <property type="match status" value="1"/>
</dbReference>
<keyword evidence="1 3" id="KW-0808">Transferase</keyword>